<evidence type="ECO:0008006" key="4">
    <source>
        <dbReference type="Google" id="ProtNLM"/>
    </source>
</evidence>
<gene>
    <name evidence="2" type="primary">106072045</name>
</gene>
<evidence type="ECO:0000313" key="3">
    <source>
        <dbReference type="Proteomes" id="UP000076420"/>
    </source>
</evidence>
<keyword evidence="1" id="KW-0472">Membrane</keyword>
<dbReference type="VEuPathDB" id="VectorBase:BGLB029117"/>
<sequence>MTKSAVLAKRRASCATLEEFQEHALQEFDLLFAEMAFLCEREVVMHHHEASKYDRLGSRLDLTAKFIAGGAMLCFAVGAYKVKWDVMHLNTPFGFAALNGLVLAGLLEYLGRGSGMFWSTMRQKADNHKKALVQWQRLVEETHSYRIQLSDPRYEAMQYSKWFRKLVKAKEKATLLASVPVSTTSMFESPEAVISYKKDNHLTRGNQVLPRS</sequence>
<dbReference type="AlphaFoldDB" id="A0A2C9LAX6"/>
<feature type="transmembrane region" description="Helical" evidence="1">
    <location>
        <begin position="92"/>
        <end position="111"/>
    </location>
</feature>
<keyword evidence="1" id="KW-0812">Transmembrane</keyword>
<protein>
    <recommendedName>
        <fullName evidence="4">SMODS and SLOG-associating 2TM effector domain-containing protein</fullName>
    </recommendedName>
</protein>
<dbReference type="OrthoDB" id="10289815at2759"/>
<dbReference type="KEGG" id="bgt:106072045"/>
<accession>A0A2C9LAX6</accession>
<proteinExistence type="predicted"/>
<dbReference type="RefSeq" id="XP_013087764.2">
    <property type="nucleotide sequence ID" value="XM_013232310.2"/>
</dbReference>
<dbReference type="EnsemblMetazoa" id="BGLB029117-RC">
    <property type="protein sequence ID" value="BGLB029117-PC"/>
    <property type="gene ID" value="BGLB029117"/>
</dbReference>
<dbReference type="VEuPathDB" id="VectorBase:BGLAX_049357"/>
<evidence type="ECO:0000256" key="1">
    <source>
        <dbReference type="SAM" id="Phobius"/>
    </source>
</evidence>
<name>A0A2C9LAX6_BIOGL</name>
<dbReference type="Proteomes" id="UP000076420">
    <property type="component" value="Unassembled WGS sequence"/>
</dbReference>
<organism evidence="2 3">
    <name type="scientific">Biomphalaria glabrata</name>
    <name type="common">Bloodfluke planorb</name>
    <name type="synonym">Freshwater snail</name>
    <dbReference type="NCBI Taxonomy" id="6526"/>
    <lineage>
        <taxon>Eukaryota</taxon>
        <taxon>Metazoa</taxon>
        <taxon>Spiralia</taxon>
        <taxon>Lophotrochozoa</taxon>
        <taxon>Mollusca</taxon>
        <taxon>Gastropoda</taxon>
        <taxon>Heterobranchia</taxon>
        <taxon>Euthyneura</taxon>
        <taxon>Panpulmonata</taxon>
        <taxon>Hygrophila</taxon>
        <taxon>Lymnaeoidea</taxon>
        <taxon>Planorbidae</taxon>
        <taxon>Biomphalaria</taxon>
    </lineage>
</organism>
<dbReference type="RefSeq" id="XP_013087765.2">
    <property type="nucleotide sequence ID" value="XM_013232311.2"/>
</dbReference>
<feature type="transmembrane region" description="Helical" evidence="1">
    <location>
        <begin position="62"/>
        <end position="80"/>
    </location>
</feature>
<keyword evidence="1" id="KW-1133">Transmembrane helix</keyword>
<dbReference type="EnsemblMetazoa" id="BGLB029117-RA">
    <property type="protein sequence ID" value="BGLB029117-PA"/>
    <property type="gene ID" value="BGLB029117"/>
</dbReference>
<dbReference type="RefSeq" id="XP_013087766.2">
    <property type="nucleotide sequence ID" value="XM_013232312.2"/>
</dbReference>
<reference evidence="2" key="1">
    <citation type="submission" date="2020-05" db="UniProtKB">
        <authorList>
            <consortium name="EnsemblMetazoa"/>
        </authorList>
    </citation>
    <scope>IDENTIFICATION</scope>
    <source>
        <strain evidence="2">BB02</strain>
    </source>
</reference>
<dbReference type="EnsemblMetazoa" id="BGLB029117-RB">
    <property type="protein sequence ID" value="BGLB029117-PB"/>
    <property type="gene ID" value="BGLB029117"/>
</dbReference>
<evidence type="ECO:0000313" key="2">
    <source>
        <dbReference type="EnsemblMetazoa" id="BGLB029117-PA"/>
    </source>
</evidence>